<evidence type="ECO:0000313" key="2">
    <source>
        <dbReference type="Proteomes" id="UP000305067"/>
    </source>
</evidence>
<accession>A0A5C3QDP6</accession>
<dbReference type="AlphaFoldDB" id="A0A5C3QDP6"/>
<dbReference type="OrthoDB" id="432970at2759"/>
<protein>
    <submittedName>
        <fullName evidence="1">Uncharacterized protein</fullName>
    </submittedName>
</protein>
<sequence>MGRHEIIQGSIKIAYGHDRATGYFFSVVDERLAYSDSASEASNEIARSFGSVNDGGGGYFDLNTSGIGFGRTVDVQTLLHFWKVLALRHVCQSIRFHHDCSCTK</sequence>
<proteinExistence type="predicted"/>
<evidence type="ECO:0000313" key="1">
    <source>
        <dbReference type="EMBL" id="TFK98288.1"/>
    </source>
</evidence>
<dbReference type="EMBL" id="ML178840">
    <property type="protein sequence ID" value="TFK98288.1"/>
    <property type="molecule type" value="Genomic_DNA"/>
</dbReference>
<gene>
    <name evidence="1" type="ORF">BDV98DRAFT_512428</name>
</gene>
<reference evidence="1 2" key="1">
    <citation type="journal article" date="2019" name="Nat. Ecol. Evol.">
        <title>Megaphylogeny resolves global patterns of mushroom evolution.</title>
        <authorList>
            <person name="Varga T."/>
            <person name="Krizsan K."/>
            <person name="Foldi C."/>
            <person name="Dima B."/>
            <person name="Sanchez-Garcia M."/>
            <person name="Sanchez-Ramirez S."/>
            <person name="Szollosi G.J."/>
            <person name="Szarkandi J.G."/>
            <person name="Papp V."/>
            <person name="Albert L."/>
            <person name="Andreopoulos W."/>
            <person name="Angelini C."/>
            <person name="Antonin V."/>
            <person name="Barry K.W."/>
            <person name="Bougher N.L."/>
            <person name="Buchanan P."/>
            <person name="Buyck B."/>
            <person name="Bense V."/>
            <person name="Catcheside P."/>
            <person name="Chovatia M."/>
            <person name="Cooper J."/>
            <person name="Damon W."/>
            <person name="Desjardin D."/>
            <person name="Finy P."/>
            <person name="Geml J."/>
            <person name="Haridas S."/>
            <person name="Hughes K."/>
            <person name="Justo A."/>
            <person name="Karasinski D."/>
            <person name="Kautmanova I."/>
            <person name="Kiss B."/>
            <person name="Kocsube S."/>
            <person name="Kotiranta H."/>
            <person name="LaButti K.M."/>
            <person name="Lechner B.E."/>
            <person name="Liimatainen K."/>
            <person name="Lipzen A."/>
            <person name="Lukacs Z."/>
            <person name="Mihaltcheva S."/>
            <person name="Morgado L.N."/>
            <person name="Niskanen T."/>
            <person name="Noordeloos M.E."/>
            <person name="Ohm R.A."/>
            <person name="Ortiz-Santana B."/>
            <person name="Ovrebo C."/>
            <person name="Racz N."/>
            <person name="Riley R."/>
            <person name="Savchenko A."/>
            <person name="Shiryaev A."/>
            <person name="Soop K."/>
            <person name="Spirin V."/>
            <person name="Szebenyi C."/>
            <person name="Tomsovsky M."/>
            <person name="Tulloss R.E."/>
            <person name="Uehling J."/>
            <person name="Grigoriev I.V."/>
            <person name="Vagvolgyi C."/>
            <person name="Papp T."/>
            <person name="Martin F.M."/>
            <person name="Miettinen O."/>
            <person name="Hibbett D.S."/>
            <person name="Nagy L.G."/>
        </authorList>
    </citation>
    <scope>NUCLEOTIDE SEQUENCE [LARGE SCALE GENOMIC DNA]</scope>
    <source>
        <strain evidence="1 2">CBS 309.79</strain>
    </source>
</reference>
<name>A0A5C3QDP6_9AGAR</name>
<keyword evidence="2" id="KW-1185">Reference proteome</keyword>
<organism evidence="1 2">
    <name type="scientific">Pterulicium gracile</name>
    <dbReference type="NCBI Taxonomy" id="1884261"/>
    <lineage>
        <taxon>Eukaryota</taxon>
        <taxon>Fungi</taxon>
        <taxon>Dikarya</taxon>
        <taxon>Basidiomycota</taxon>
        <taxon>Agaricomycotina</taxon>
        <taxon>Agaricomycetes</taxon>
        <taxon>Agaricomycetidae</taxon>
        <taxon>Agaricales</taxon>
        <taxon>Pleurotineae</taxon>
        <taxon>Pterulaceae</taxon>
        <taxon>Pterulicium</taxon>
    </lineage>
</organism>
<dbReference type="Proteomes" id="UP000305067">
    <property type="component" value="Unassembled WGS sequence"/>
</dbReference>